<evidence type="ECO:0008006" key="2">
    <source>
        <dbReference type="Google" id="ProtNLM"/>
    </source>
</evidence>
<dbReference type="PROSITE" id="PS01273">
    <property type="entry name" value="COA_TRANSF_1"/>
    <property type="match status" value="1"/>
</dbReference>
<dbReference type="InterPro" id="IPR004163">
    <property type="entry name" value="CoA_transf_BS"/>
</dbReference>
<comment type="caution">
    <text evidence="1">The sequence shown here is derived from an EMBL/GenBank/DDBJ whole genome shotgun (WGS) entry which is preliminary data.</text>
</comment>
<reference evidence="1" key="1">
    <citation type="journal article" date="2015" name="Nature">
        <title>Complex archaea that bridge the gap between prokaryotes and eukaryotes.</title>
        <authorList>
            <person name="Spang A."/>
            <person name="Saw J.H."/>
            <person name="Jorgensen S.L."/>
            <person name="Zaremba-Niedzwiedzka K."/>
            <person name="Martijn J."/>
            <person name="Lind A.E."/>
            <person name="van Eijk R."/>
            <person name="Schleper C."/>
            <person name="Guy L."/>
            <person name="Ettema T.J."/>
        </authorList>
    </citation>
    <scope>NUCLEOTIDE SEQUENCE</scope>
</reference>
<dbReference type="AlphaFoldDB" id="A0A0F8Z4A0"/>
<organism evidence="1">
    <name type="scientific">marine sediment metagenome</name>
    <dbReference type="NCBI Taxonomy" id="412755"/>
    <lineage>
        <taxon>unclassified sequences</taxon>
        <taxon>metagenomes</taxon>
        <taxon>ecological metagenomes</taxon>
    </lineage>
</organism>
<dbReference type="GO" id="GO:0008410">
    <property type="term" value="F:CoA-transferase activity"/>
    <property type="evidence" value="ECO:0007669"/>
    <property type="project" value="InterPro"/>
</dbReference>
<evidence type="ECO:0000313" key="1">
    <source>
        <dbReference type="EMBL" id="KKK88597.1"/>
    </source>
</evidence>
<gene>
    <name evidence="1" type="ORF">LCGC14_2741540</name>
</gene>
<dbReference type="Gene3D" id="3.40.1080.10">
    <property type="entry name" value="Glutaconate Coenzyme A-transferase"/>
    <property type="match status" value="1"/>
</dbReference>
<dbReference type="InterPro" id="IPR037171">
    <property type="entry name" value="NagB/RpiA_transferase-like"/>
</dbReference>
<accession>A0A0F8Z4A0</accession>
<dbReference type="Pfam" id="PF01144">
    <property type="entry name" value="CoA_trans"/>
    <property type="match status" value="1"/>
</dbReference>
<name>A0A0F8Z4A0_9ZZZZ</name>
<proteinExistence type="predicted"/>
<dbReference type="InterPro" id="IPR004165">
    <property type="entry name" value="CoA_trans_fam_I"/>
</dbReference>
<protein>
    <recommendedName>
        <fullName evidence="2">Succinyl-CoA--3-ketoacid-CoA transferase</fullName>
    </recommendedName>
</protein>
<dbReference type="EMBL" id="LAZR01049881">
    <property type="protein sequence ID" value="KKK88597.1"/>
    <property type="molecule type" value="Genomic_DNA"/>
</dbReference>
<dbReference type="SUPFAM" id="SSF100950">
    <property type="entry name" value="NagB/RpiA/CoA transferase-like"/>
    <property type="match status" value="1"/>
</dbReference>
<sequence length="50" mass="5097">MIKKTVASIEEALAGVEDGMTMLLGGFGLSGIPENAIAQLATIQSYIVGS</sequence>